<keyword evidence="4" id="KW-0862">Zinc</keyword>
<feature type="compositionally biased region" description="Polar residues" evidence="9">
    <location>
        <begin position="809"/>
        <end position="818"/>
    </location>
</feature>
<keyword evidence="2" id="KW-0479">Metal-binding</keyword>
<feature type="compositionally biased region" description="Basic and acidic residues" evidence="9">
    <location>
        <begin position="472"/>
        <end position="483"/>
    </location>
</feature>
<dbReference type="SUPFAM" id="SSF57716">
    <property type="entry name" value="Glucocorticoid receptor-like (DNA-binding domain)"/>
    <property type="match status" value="1"/>
</dbReference>
<reference evidence="11 12" key="1">
    <citation type="journal article" date="2012" name="BMC Genomics">
        <title>Comparative genomics of the white-rot fungi, Phanerochaete carnosa and P. chrysosporium, to elucidate the genetic basis of the distinct wood types they colonize.</title>
        <authorList>
            <person name="Suzuki H."/>
            <person name="MacDonald J."/>
            <person name="Syed K."/>
            <person name="Salamov A."/>
            <person name="Hori C."/>
            <person name="Aerts A."/>
            <person name="Henrissat B."/>
            <person name="Wiebenga A."/>
            <person name="vanKuyk P.A."/>
            <person name="Barry K."/>
            <person name="Lindquist E."/>
            <person name="LaButti K."/>
            <person name="Lapidus A."/>
            <person name="Lucas S."/>
            <person name="Coutinho P."/>
            <person name="Gong Y."/>
            <person name="Samejima M."/>
            <person name="Mahadevan R."/>
            <person name="Abou-Zaid M."/>
            <person name="de Vries R.P."/>
            <person name="Igarashi K."/>
            <person name="Yadav J.S."/>
            <person name="Grigoriev I.V."/>
            <person name="Master E.R."/>
        </authorList>
    </citation>
    <scope>NUCLEOTIDE SEQUENCE [LARGE SCALE GENOMIC DNA]</scope>
    <source>
        <strain evidence="11 12">HHB-10118-sp</strain>
    </source>
</reference>
<keyword evidence="12" id="KW-1185">Reference proteome</keyword>
<keyword evidence="5" id="KW-0805">Transcription regulation</keyword>
<dbReference type="STRING" id="650164.K5UWA4"/>
<keyword evidence="7" id="KW-0539">Nucleus</keyword>
<sequence length="872" mass="93580">MADMAPSLQGRRTSHAFDQTAYRGNGHFGIGDASMDAFSNGYPSQSHYPEVHSPPNLPPSLWMSPASTTPSSPNFPEHSFPPLNPLAIPAHLMQDTVSGSSTSSSTYGESGRSTAPTSASSPMSSRKFSDLFQDDLFPPRKPLRNDAKHPSPIVSGSPDLKAIELAAEDVDPEQLARDDPLATQVWRMYAKTKATLPHGQRMENLTWRMMALALKKKKEDEDKAKLEEKTVVKEEIVPETLDSAAPSSSSSRSPDSTPGPPAPEDSERGRSKGKARVKVVGFDGTNQDGVEDNDDDVPMDWRDMSRSRSRVPMDWRPASRSRSRPPMGGLLSEQNQFKFPSSPPPKASSSPSKPISTSASARRSPSTSHMPLAAVHETTAEHHHFPDLPPFSALTSPVGHPASLPSLGLQGFPRHSTSSAPSPEEFTGFPKRVRKTSFDHTVEREGFFTGVSGRHQVDGKPQPPEKLVGTKRRADAPHAESMLRGDPIGLDTTVPLDAHDVDHGLPSTAFNFSFQPYEHYLDLSSSAPVMHHNIGHHHKHRLPDHYHEPLHLSGTYSPIEQNNEGLSATAAAASVAVAESYAQLNVSNLAGLDETGLDYSLMGMSMGMYSNMEHPSIGHHPYTHVDPTQILPLEHGDGSFQSFHPSPSSDGWGNGVNSSSNASPEPYITSNASTPPSVEGLSNGARPARKISSTKRMETAARGNQRKGSTPELQVGTSGQPSKGNGEDGESSPTVCTNCQTTNTPLWRRDPEGQPLCNACGLFFKLHGVVRPLSLKTDVIKKRNRASGTPHSASRKGASLPKLAASGTRPRSSTTSAMPSGLAGSRLSPTSRIGGSAAGGTLAMKRQRRTSAGPQISTSSSRKDSDESHVGM</sequence>
<evidence type="ECO:0000256" key="9">
    <source>
        <dbReference type="SAM" id="MobiDB-lite"/>
    </source>
</evidence>
<feature type="region of interest" description="Disordered" evidence="9">
    <location>
        <begin position="217"/>
        <end position="369"/>
    </location>
</feature>
<dbReference type="GO" id="GO:0005634">
    <property type="term" value="C:nucleus"/>
    <property type="evidence" value="ECO:0007669"/>
    <property type="project" value="UniProtKB-SubCell"/>
</dbReference>
<feature type="region of interest" description="Disordered" evidence="9">
    <location>
        <begin position="451"/>
        <end position="487"/>
    </location>
</feature>
<dbReference type="GO" id="GO:0008270">
    <property type="term" value="F:zinc ion binding"/>
    <property type="evidence" value="ECO:0007669"/>
    <property type="project" value="UniProtKB-KW"/>
</dbReference>
<feature type="region of interest" description="Disordered" evidence="9">
    <location>
        <begin position="620"/>
        <end position="735"/>
    </location>
</feature>
<evidence type="ECO:0000256" key="8">
    <source>
        <dbReference type="PROSITE-ProRule" id="PRU00094"/>
    </source>
</evidence>
<evidence type="ECO:0000256" key="3">
    <source>
        <dbReference type="ARBA" id="ARBA00022771"/>
    </source>
</evidence>
<proteinExistence type="predicted"/>
<feature type="compositionally biased region" description="Acidic residues" evidence="9">
    <location>
        <begin position="289"/>
        <end position="298"/>
    </location>
</feature>
<evidence type="ECO:0000256" key="6">
    <source>
        <dbReference type="ARBA" id="ARBA00023163"/>
    </source>
</evidence>
<dbReference type="FunFam" id="3.30.50.10:FF:000007">
    <property type="entry name" value="Nitrogen regulatory AreA, N-terminal"/>
    <property type="match status" value="1"/>
</dbReference>
<protein>
    <recommendedName>
        <fullName evidence="10">GATA-type domain-containing protein</fullName>
    </recommendedName>
</protein>
<dbReference type="InterPro" id="IPR000679">
    <property type="entry name" value="Znf_GATA"/>
</dbReference>
<evidence type="ECO:0000256" key="2">
    <source>
        <dbReference type="ARBA" id="ARBA00022723"/>
    </source>
</evidence>
<dbReference type="KEGG" id="pco:PHACADRAFT_258054"/>
<feature type="compositionally biased region" description="Polar residues" evidence="9">
    <location>
        <begin position="639"/>
        <end position="676"/>
    </location>
</feature>
<feature type="compositionally biased region" description="Low complexity" evidence="9">
    <location>
        <begin position="98"/>
        <end position="126"/>
    </location>
</feature>
<dbReference type="PROSITE" id="PS00344">
    <property type="entry name" value="GATA_ZN_FINGER_1"/>
    <property type="match status" value="1"/>
</dbReference>
<dbReference type="RefSeq" id="XP_007396989.1">
    <property type="nucleotide sequence ID" value="XM_007396927.1"/>
</dbReference>
<feature type="compositionally biased region" description="Basic and acidic residues" evidence="9">
    <location>
        <begin position="217"/>
        <end position="236"/>
    </location>
</feature>
<organism evidence="11 12">
    <name type="scientific">Phanerochaete carnosa (strain HHB-10118-sp)</name>
    <name type="common">White-rot fungus</name>
    <name type="synonym">Peniophora carnosa</name>
    <dbReference type="NCBI Taxonomy" id="650164"/>
    <lineage>
        <taxon>Eukaryota</taxon>
        <taxon>Fungi</taxon>
        <taxon>Dikarya</taxon>
        <taxon>Basidiomycota</taxon>
        <taxon>Agaricomycotina</taxon>
        <taxon>Agaricomycetes</taxon>
        <taxon>Polyporales</taxon>
        <taxon>Phanerochaetaceae</taxon>
        <taxon>Phanerochaete</taxon>
    </lineage>
</organism>
<feature type="region of interest" description="Disordered" evidence="9">
    <location>
        <begin position="59"/>
        <end position="79"/>
    </location>
</feature>
<dbReference type="Pfam" id="PF00320">
    <property type="entry name" value="GATA"/>
    <property type="match status" value="1"/>
</dbReference>
<dbReference type="SMART" id="SM00401">
    <property type="entry name" value="ZnF_GATA"/>
    <property type="match status" value="1"/>
</dbReference>
<dbReference type="HOGENOM" id="CLU_006725_0_0_1"/>
<feature type="compositionally biased region" description="Low complexity" evidence="9">
    <location>
        <begin position="242"/>
        <end position="256"/>
    </location>
</feature>
<dbReference type="InterPro" id="IPR013088">
    <property type="entry name" value="Znf_NHR/GATA"/>
</dbReference>
<feature type="region of interest" description="Disordered" evidence="9">
    <location>
        <begin position="781"/>
        <end position="872"/>
    </location>
</feature>
<dbReference type="InterPro" id="IPR013860">
    <property type="entry name" value="AreA_GATA"/>
</dbReference>
<feature type="compositionally biased region" description="Polar residues" evidence="9">
    <location>
        <begin position="706"/>
        <end position="723"/>
    </location>
</feature>
<accession>K5UWA4</accession>
<dbReference type="InterPro" id="IPR039355">
    <property type="entry name" value="Transcription_factor_GATA"/>
</dbReference>
<feature type="compositionally biased region" description="Basic and acidic residues" evidence="9">
    <location>
        <begin position="861"/>
        <end position="872"/>
    </location>
</feature>
<feature type="region of interest" description="Disordered" evidence="9">
    <location>
        <begin position="96"/>
        <end position="157"/>
    </location>
</feature>
<keyword evidence="6" id="KW-0804">Transcription</keyword>
<dbReference type="PRINTS" id="PR00619">
    <property type="entry name" value="GATAZNFINGER"/>
</dbReference>
<dbReference type="PROSITE" id="PS50114">
    <property type="entry name" value="GATA_ZN_FINGER_2"/>
    <property type="match status" value="1"/>
</dbReference>
<evidence type="ECO:0000256" key="7">
    <source>
        <dbReference type="ARBA" id="ARBA00023242"/>
    </source>
</evidence>
<dbReference type="OrthoDB" id="515401at2759"/>
<dbReference type="InParanoid" id="K5UWA4"/>
<evidence type="ECO:0000256" key="1">
    <source>
        <dbReference type="ARBA" id="ARBA00004123"/>
    </source>
</evidence>
<dbReference type="Gene3D" id="3.30.50.10">
    <property type="entry name" value="Erythroid Transcription Factor GATA-1, subunit A"/>
    <property type="match status" value="1"/>
</dbReference>
<gene>
    <name evidence="11" type="ORF">PHACADRAFT_258054</name>
</gene>
<evidence type="ECO:0000256" key="4">
    <source>
        <dbReference type="ARBA" id="ARBA00022833"/>
    </source>
</evidence>
<keyword evidence="3 8" id="KW-0863">Zinc-finger</keyword>
<evidence type="ECO:0000313" key="11">
    <source>
        <dbReference type="EMBL" id="EKM54291.1"/>
    </source>
</evidence>
<evidence type="ECO:0000256" key="5">
    <source>
        <dbReference type="ARBA" id="ARBA00023015"/>
    </source>
</evidence>
<dbReference type="CDD" id="cd00202">
    <property type="entry name" value="ZnF_GATA"/>
    <property type="match status" value="1"/>
</dbReference>
<dbReference type="AlphaFoldDB" id="K5UWA4"/>
<dbReference type="PANTHER" id="PTHR10071:SF281">
    <property type="entry name" value="BOX A-BINDING FACTOR-RELATED"/>
    <property type="match status" value="1"/>
</dbReference>
<feature type="compositionally biased region" description="Polar residues" evidence="9">
    <location>
        <begin position="65"/>
        <end position="74"/>
    </location>
</feature>
<dbReference type="GeneID" id="18917013"/>
<dbReference type="GO" id="GO:0000122">
    <property type="term" value="P:negative regulation of transcription by RNA polymerase II"/>
    <property type="evidence" value="ECO:0007669"/>
    <property type="project" value="TreeGrafter"/>
</dbReference>
<feature type="compositionally biased region" description="Low complexity" evidence="9">
    <location>
        <begin position="316"/>
        <end position="326"/>
    </location>
</feature>
<comment type="subcellular location">
    <subcellularLocation>
        <location evidence="1">Nucleus</location>
    </subcellularLocation>
</comment>
<feature type="domain" description="GATA-type" evidence="10">
    <location>
        <begin position="730"/>
        <end position="783"/>
    </location>
</feature>
<evidence type="ECO:0000259" key="10">
    <source>
        <dbReference type="PROSITE" id="PS50114"/>
    </source>
</evidence>
<dbReference type="EMBL" id="JH930473">
    <property type="protein sequence ID" value="EKM54291.1"/>
    <property type="molecule type" value="Genomic_DNA"/>
</dbReference>
<feature type="compositionally biased region" description="Low complexity" evidence="9">
    <location>
        <begin position="347"/>
        <end position="369"/>
    </location>
</feature>
<dbReference type="GO" id="GO:0000981">
    <property type="term" value="F:DNA-binding transcription factor activity, RNA polymerase II-specific"/>
    <property type="evidence" value="ECO:0007669"/>
    <property type="project" value="TreeGrafter"/>
</dbReference>
<dbReference type="GO" id="GO:0045944">
    <property type="term" value="P:positive regulation of transcription by RNA polymerase II"/>
    <property type="evidence" value="ECO:0007669"/>
    <property type="project" value="TreeGrafter"/>
</dbReference>
<dbReference type="Pfam" id="PF08550">
    <property type="entry name" value="GATA_AreA"/>
    <property type="match status" value="1"/>
</dbReference>
<name>K5UWA4_PHACS</name>
<dbReference type="Proteomes" id="UP000008370">
    <property type="component" value="Unassembled WGS sequence"/>
</dbReference>
<dbReference type="PANTHER" id="PTHR10071">
    <property type="entry name" value="TRANSCRIPTION FACTOR GATA FAMILY MEMBER"/>
    <property type="match status" value="1"/>
</dbReference>
<evidence type="ECO:0000313" key="12">
    <source>
        <dbReference type="Proteomes" id="UP000008370"/>
    </source>
</evidence>
<dbReference type="GO" id="GO:0000978">
    <property type="term" value="F:RNA polymerase II cis-regulatory region sequence-specific DNA binding"/>
    <property type="evidence" value="ECO:0007669"/>
    <property type="project" value="TreeGrafter"/>
</dbReference>